<sequence>MLALAALTILLAADPKADQPVVVTKGDAFIVHALANSARQILFREYPPAAPLLMHTALPSGKLTVLFRSGTTIGIPIPMGLNRTPYSQTRIVGVTADAERLYVLVWSASWKVEDFGGAPPIKPPESDSYAVRVFWLADGSEVGNVPLGGSKRPKNIPTESMEAGPLASEKPGSVSVYGETLRFRGKELQK</sequence>
<dbReference type="RefSeq" id="WP_210654469.1">
    <property type="nucleotide sequence ID" value="NZ_JAGKQQ010000001.1"/>
</dbReference>
<evidence type="ECO:0000313" key="2">
    <source>
        <dbReference type="EMBL" id="MBP3956390.1"/>
    </source>
</evidence>
<protein>
    <submittedName>
        <fullName evidence="2">Uncharacterized protein</fullName>
    </submittedName>
</protein>
<accession>A0ABS5BSY4</accession>
<organism evidence="2 3">
    <name type="scientific">Gemmata palustris</name>
    <dbReference type="NCBI Taxonomy" id="2822762"/>
    <lineage>
        <taxon>Bacteria</taxon>
        <taxon>Pseudomonadati</taxon>
        <taxon>Planctomycetota</taxon>
        <taxon>Planctomycetia</taxon>
        <taxon>Gemmatales</taxon>
        <taxon>Gemmataceae</taxon>
        <taxon>Gemmata</taxon>
    </lineage>
</organism>
<keyword evidence="3" id="KW-1185">Reference proteome</keyword>
<dbReference type="EMBL" id="JAGKQQ010000001">
    <property type="protein sequence ID" value="MBP3956390.1"/>
    <property type="molecule type" value="Genomic_DNA"/>
</dbReference>
<reference evidence="2 3" key="1">
    <citation type="submission" date="2021-04" db="EMBL/GenBank/DDBJ databases">
        <authorList>
            <person name="Ivanova A."/>
        </authorList>
    </citation>
    <scope>NUCLEOTIDE SEQUENCE [LARGE SCALE GENOMIC DNA]</scope>
    <source>
        <strain evidence="2 3">G18</strain>
    </source>
</reference>
<evidence type="ECO:0000256" key="1">
    <source>
        <dbReference type="SAM" id="MobiDB-lite"/>
    </source>
</evidence>
<evidence type="ECO:0000313" key="3">
    <source>
        <dbReference type="Proteomes" id="UP000676565"/>
    </source>
</evidence>
<proteinExistence type="predicted"/>
<gene>
    <name evidence="2" type="ORF">J8F10_13990</name>
</gene>
<comment type="caution">
    <text evidence="2">The sequence shown here is derived from an EMBL/GenBank/DDBJ whole genome shotgun (WGS) entry which is preliminary data.</text>
</comment>
<name>A0ABS5BSY4_9BACT</name>
<feature type="region of interest" description="Disordered" evidence="1">
    <location>
        <begin position="146"/>
        <end position="173"/>
    </location>
</feature>
<dbReference type="Proteomes" id="UP000676565">
    <property type="component" value="Unassembled WGS sequence"/>
</dbReference>